<dbReference type="PANTHER" id="PTHR47074">
    <property type="entry name" value="BNAC02G40300D PROTEIN"/>
    <property type="match status" value="1"/>
</dbReference>
<dbReference type="InterPro" id="IPR002156">
    <property type="entry name" value="RNaseH_domain"/>
</dbReference>
<dbReference type="SUPFAM" id="SSF53098">
    <property type="entry name" value="Ribonuclease H-like"/>
    <property type="match status" value="1"/>
</dbReference>
<dbReference type="InterPro" id="IPR036397">
    <property type="entry name" value="RNaseH_sf"/>
</dbReference>
<keyword evidence="3" id="KW-1185">Reference proteome</keyword>
<dbReference type="Proteomes" id="UP001396334">
    <property type="component" value="Unassembled WGS sequence"/>
</dbReference>
<proteinExistence type="predicted"/>
<protein>
    <recommendedName>
        <fullName evidence="1">RNase H type-1 domain-containing protein</fullName>
    </recommendedName>
</protein>
<accession>A0ABR2QYF9</accession>
<dbReference type="InterPro" id="IPR052929">
    <property type="entry name" value="RNase_H-like_EbsB-rel"/>
</dbReference>
<evidence type="ECO:0000313" key="2">
    <source>
        <dbReference type="EMBL" id="KAK9005731.1"/>
    </source>
</evidence>
<evidence type="ECO:0000259" key="1">
    <source>
        <dbReference type="Pfam" id="PF13456"/>
    </source>
</evidence>
<dbReference type="Gene3D" id="3.30.420.10">
    <property type="entry name" value="Ribonuclease H-like superfamily/Ribonuclease H"/>
    <property type="match status" value="1"/>
</dbReference>
<dbReference type="PANTHER" id="PTHR47074:SF11">
    <property type="entry name" value="REVERSE TRANSCRIPTASE-LIKE PROTEIN"/>
    <property type="match status" value="1"/>
</dbReference>
<dbReference type="Pfam" id="PF13456">
    <property type="entry name" value="RVT_3"/>
    <property type="match status" value="1"/>
</dbReference>
<organism evidence="2 3">
    <name type="scientific">Hibiscus sabdariffa</name>
    <name type="common">roselle</name>
    <dbReference type="NCBI Taxonomy" id="183260"/>
    <lineage>
        <taxon>Eukaryota</taxon>
        <taxon>Viridiplantae</taxon>
        <taxon>Streptophyta</taxon>
        <taxon>Embryophyta</taxon>
        <taxon>Tracheophyta</taxon>
        <taxon>Spermatophyta</taxon>
        <taxon>Magnoliopsida</taxon>
        <taxon>eudicotyledons</taxon>
        <taxon>Gunneridae</taxon>
        <taxon>Pentapetalae</taxon>
        <taxon>rosids</taxon>
        <taxon>malvids</taxon>
        <taxon>Malvales</taxon>
        <taxon>Malvaceae</taxon>
        <taxon>Malvoideae</taxon>
        <taxon>Hibiscus</taxon>
    </lineage>
</organism>
<sequence>MLASWFKAKHAEVLVLVEDIPKNLITPIFFLAATQRSPPHVVWLTSPIGFLKLNVDGVTLRNGKVGGIGGFIRNSEGLTVTYFSEVCGLRTPLLAELEALKHGLKC</sequence>
<feature type="domain" description="RNase H type-1" evidence="1">
    <location>
        <begin position="54"/>
        <end position="106"/>
    </location>
</feature>
<dbReference type="EMBL" id="JBBPBN010000030">
    <property type="protein sequence ID" value="KAK9005731.1"/>
    <property type="molecule type" value="Genomic_DNA"/>
</dbReference>
<dbReference type="InterPro" id="IPR012337">
    <property type="entry name" value="RNaseH-like_sf"/>
</dbReference>
<name>A0ABR2QYF9_9ROSI</name>
<dbReference type="InterPro" id="IPR044730">
    <property type="entry name" value="RNase_H-like_dom_plant"/>
</dbReference>
<gene>
    <name evidence="2" type="ORF">V6N11_043153</name>
</gene>
<dbReference type="CDD" id="cd06222">
    <property type="entry name" value="RNase_H_like"/>
    <property type="match status" value="1"/>
</dbReference>
<reference evidence="2 3" key="1">
    <citation type="journal article" date="2024" name="G3 (Bethesda)">
        <title>Genome assembly of Hibiscus sabdariffa L. provides insights into metabolisms of medicinal natural products.</title>
        <authorList>
            <person name="Kim T."/>
        </authorList>
    </citation>
    <scope>NUCLEOTIDE SEQUENCE [LARGE SCALE GENOMIC DNA]</scope>
    <source>
        <strain evidence="2">TK-2024</strain>
        <tissue evidence="2">Old leaves</tissue>
    </source>
</reference>
<evidence type="ECO:0000313" key="3">
    <source>
        <dbReference type="Proteomes" id="UP001396334"/>
    </source>
</evidence>
<comment type="caution">
    <text evidence="2">The sequence shown here is derived from an EMBL/GenBank/DDBJ whole genome shotgun (WGS) entry which is preliminary data.</text>
</comment>